<dbReference type="EMBL" id="JTHE03000065">
    <property type="protein sequence ID" value="MCM1983592.1"/>
    <property type="molecule type" value="Genomic_DNA"/>
</dbReference>
<accession>A0ABD4T5R2</accession>
<gene>
    <name evidence="1" type="ORF">QQ91_0012265</name>
</gene>
<evidence type="ECO:0000313" key="2">
    <source>
        <dbReference type="Proteomes" id="UP000031561"/>
    </source>
</evidence>
<evidence type="ECO:0000313" key="1">
    <source>
        <dbReference type="EMBL" id="MCM1983592.1"/>
    </source>
</evidence>
<protein>
    <submittedName>
        <fullName evidence="1">Uncharacterized protein</fullName>
    </submittedName>
</protein>
<comment type="caution">
    <text evidence="1">The sequence shown here is derived from an EMBL/GenBank/DDBJ whole genome shotgun (WGS) entry which is preliminary data.</text>
</comment>
<name>A0ABD4T5R2_9CYAN</name>
<proteinExistence type="predicted"/>
<keyword evidence="2" id="KW-1185">Reference proteome</keyword>
<reference evidence="1 2" key="1">
    <citation type="journal article" date="2015" name="Genome Announc.">
        <title>Draft Genome Sequence of Filamentous Marine Cyanobacterium Lyngbya confervoides Strain BDU141951.</title>
        <authorList>
            <person name="Chandrababunaidu M.M."/>
            <person name="Sen D."/>
            <person name="Tripathy S."/>
        </authorList>
    </citation>
    <scope>NUCLEOTIDE SEQUENCE [LARGE SCALE GENOMIC DNA]</scope>
    <source>
        <strain evidence="1 2">BDU141951</strain>
    </source>
</reference>
<dbReference type="AlphaFoldDB" id="A0ABD4T5R2"/>
<dbReference type="Proteomes" id="UP000031561">
    <property type="component" value="Unassembled WGS sequence"/>
</dbReference>
<sequence length="130" mass="14931">MMQAFDDPRADLPQLLQLVLDAAQRSFPQRRYSGQMTSDPAQEDWQLRLFARTLEGESLPQHTLNLEIYCVKGERSLMLEYPEQTHYPILWIGSSLVWMEGDRGQTVPRPPLGESLEKLGRMILKAMAEA</sequence>
<dbReference type="RefSeq" id="WP_166282454.1">
    <property type="nucleotide sequence ID" value="NZ_JTHE03000065.1"/>
</dbReference>
<organism evidence="1 2">
    <name type="scientific">Lyngbya confervoides BDU141951</name>
    <dbReference type="NCBI Taxonomy" id="1574623"/>
    <lineage>
        <taxon>Bacteria</taxon>
        <taxon>Bacillati</taxon>
        <taxon>Cyanobacteriota</taxon>
        <taxon>Cyanophyceae</taxon>
        <taxon>Oscillatoriophycideae</taxon>
        <taxon>Oscillatoriales</taxon>
        <taxon>Microcoleaceae</taxon>
        <taxon>Lyngbya</taxon>
    </lineage>
</organism>